<keyword evidence="3 7" id="KW-0812">Transmembrane</keyword>
<dbReference type="InterPro" id="IPR051679">
    <property type="entry name" value="DASS-Related_Transporters"/>
</dbReference>
<evidence type="ECO:0000256" key="6">
    <source>
        <dbReference type="ARBA" id="ARBA00023136"/>
    </source>
</evidence>
<feature type="domain" description="RCK C-terminal" evidence="8">
    <location>
        <begin position="282"/>
        <end position="367"/>
    </location>
</feature>
<keyword evidence="6 7" id="KW-0472">Membrane</keyword>
<feature type="transmembrane region" description="Helical" evidence="7">
    <location>
        <begin position="49"/>
        <end position="70"/>
    </location>
</feature>
<dbReference type="PANTHER" id="PTHR43652:SF2">
    <property type="entry name" value="BASIC AMINO ACID ANTIPORTER YFCC-RELATED"/>
    <property type="match status" value="1"/>
</dbReference>
<keyword evidence="4" id="KW-0677">Repeat</keyword>
<dbReference type="GO" id="GO:0005886">
    <property type="term" value="C:plasma membrane"/>
    <property type="evidence" value="ECO:0007669"/>
    <property type="project" value="TreeGrafter"/>
</dbReference>
<dbReference type="Gene3D" id="3.30.70.1450">
    <property type="entry name" value="Regulator of K+ conductance, C-terminal domain"/>
    <property type="match status" value="2"/>
</dbReference>
<keyword evidence="2" id="KW-0813">Transport</keyword>
<feature type="transmembrane region" description="Helical" evidence="7">
    <location>
        <begin position="383"/>
        <end position="413"/>
    </location>
</feature>
<evidence type="ECO:0000256" key="5">
    <source>
        <dbReference type="ARBA" id="ARBA00022989"/>
    </source>
</evidence>
<dbReference type="GO" id="GO:0008324">
    <property type="term" value="F:monoatomic cation transmembrane transporter activity"/>
    <property type="evidence" value="ECO:0007669"/>
    <property type="project" value="InterPro"/>
</dbReference>
<dbReference type="OrthoDB" id="9809303at2"/>
<feature type="transmembrane region" description="Helical" evidence="7">
    <location>
        <begin position="6"/>
        <end position="22"/>
    </location>
</feature>
<dbReference type="SUPFAM" id="SSF116726">
    <property type="entry name" value="TrkA C-terminal domain-like"/>
    <property type="match status" value="2"/>
</dbReference>
<sequence length="574" mass="61428">MTLVHGQLLALAVSMFFGLVFTRLRPVLLFSGTAIALVLMQQLDVTRLLNLAANPAVISLLLLLLVSAGIEKTRLLAWLSQFLFRRSYAGTLVRMGAGTMVSSAFLNNTAVVAALMGRVNTNPDHAPSRLLLPLSYAAILGGTLTLVGTSTNLIVNSFLVEAGKPSLALFDFLPVGLVACSVGLVLLVLLSSWLPRHPRQAQQEDPYFIEAKLQPDSPLVGRSVQANGLRSLEGLFLAEVVRGQRLISPLSPDTVLEAGDKLVFCGDVRRVTVLQRFRGLTLFASAQGQLDRTLTEVIVSPTSAIVGQTLKSVEFRARFDAAVVAMRRRGERLSGKLGQIPIQAGDVLVLAVGQGFHHSRVSRNFFVIGNAQLSATLTPLQEWVAIGGFVSVLALSAFGAIELVAGLAVLLMLMITSGVLSGQDVRQRFPFEIWLIITGALAIADSVLQSGLALMASTWLHQLFNGQGVMVAFVGVYLVALILTELMTNNAAAALALPLALGLADAFGVSAMPFVMAVAYGASASFISPFSYQTNLMVMSLGDYRKRDYLRLGLPMSLAYSAAVLLTTPLFFPF</sequence>
<organism evidence="9 10">
    <name type="scientific">Ferrimonas sediminum</name>
    <dbReference type="NCBI Taxonomy" id="718193"/>
    <lineage>
        <taxon>Bacteria</taxon>
        <taxon>Pseudomonadati</taxon>
        <taxon>Pseudomonadota</taxon>
        <taxon>Gammaproteobacteria</taxon>
        <taxon>Alteromonadales</taxon>
        <taxon>Ferrimonadaceae</taxon>
        <taxon>Ferrimonas</taxon>
    </lineage>
</organism>
<feature type="transmembrane region" description="Helical" evidence="7">
    <location>
        <begin position="91"/>
        <end position="116"/>
    </location>
</feature>
<evidence type="ECO:0000256" key="7">
    <source>
        <dbReference type="SAM" id="Phobius"/>
    </source>
</evidence>
<evidence type="ECO:0000259" key="8">
    <source>
        <dbReference type="PROSITE" id="PS51202"/>
    </source>
</evidence>
<dbReference type="RefSeq" id="WP_090367379.1">
    <property type="nucleotide sequence ID" value="NZ_FNEM01000017.1"/>
</dbReference>
<evidence type="ECO:0000256" key="1">
    <source>
        <dbReference type="ARBA" id="ARBA00004141"/>
    </source>
</evidence>
<dbReference type="GO" id="GO:0006813">
    <property type="term" value="P:potassium ion transport"/>
    <property type="evidence" value="ECO:0007669"/>
    <property type="project" value="InterPro"/>
</dbReference>
<feature type="transmembrane region" description="Helical" evidence="7">
    <location>
        <begin position="514"/>
        <end position="532"/>
    </location>
</feature>
<evidence type="ECO:0000256" key="2">
    <source>
        <dbReference type="ARBA" id="ARBA00022448"/>
    </source>
</evidence>
<keyword evidence="5 7" id="KW-1133">Transmembrane helix</keyword>
<protein>
    <submittedName>
        <fullName evidence="9">Di-and tricarboxylate transporter</fullName>
    </submittedName>
</protein>
<evidence type="ECO:0000256" key="4">
    <source>
        <dbReference type="ARBA" id="ARBA00022737"/>
    </source>
</evidence>
<feature type="transmembrane region" description="Helical" evidence="7">
    <location>
        <begin position="172"/>
        <end position="194"/>
    </location>
</feature>
<keyword evidence="10" id="KW-1185">Reference proteome</keyword>
<accession>A0A1G8YHA0</accession>
<name>A0A1G8YHA0_9GAMM</name>
<dbReference type="AlphaFoldDB" id="A0A1G8YHA0"/>
<dbReference type="InterPro" id="IPR036721">
    <property type="entry name" value="RCK_C_sf"/>
</dbReference>
<evidence type="ECO:0000313" key="9">
    <source>
        <dbReference type="EMBL" id="SDK02218.1"/>
    </source>
</evidence>
<dbReference type="Proteomes" id="UP000199527">
    <property type="component" value="Unassembled WGS sequence"/>
</dbReference>
<dbReference type="PROSITE" id="PS51202">
    <property type="entry name" value="RCK_C"/>
    <property type="match status" value="2"/>
</dbReference>
<feature type="transmembrane region" description="Helical" evidence="7">
    <location>
        <begin position="463"/>
        <end position="483"/>
    </location>
</feature>
<dbReference type="Pfam" id="PF03600">
    <property type="entry name" value="CitMHS"/>
    <property type="match status" value="1"/>
</dbReference>
<feature type="domain" description="RCK C-terminal" evidence="8">
    <location>
        <begin position="196"/>
        <end position="280"/>
    </location>
</feature>
<dbReference type="PANTHER" id="PTHR43652">
    <property type="entry name" value="BASIC AMINO ACID ANTIPORTER YFCC-RELATED"/>
    <property type="match status" value="1"/>
</dbReference>
<evidence type="ECO:0000313" key="10">
    <source>
        <dbReference type="Proteomes" id="UP000199527"/>
    </source>
</evidence>
<proteinExistence type="predicted"/>
<feature type="transmembrane region" description="Helical" evidence="7">
    <location>
        <begin position="552"/>
        <end position="572"/>
    </location>
</feature>
<feature type="transmembrane region" description="Helical" evidence="7">
    <location>
        <begin position="433"/>
        <end position="457"/>
    </location>
</feature>
<dbReference type="InterPro" id="IPR006037">
    <property type="entry name" value="RCK_C"/>
</dbReference>
<comment type="subcellular location">
    <subcellularLocation>
        <location evidence="1">Membrane</location>
        <topology evidence="1">Multi-pass membrane protein</topology>
    </subcellularLocation>
</comment>
<reference evidence="10" key="1">
    <citation type="submission" date="2016-10" db="EMBL/GenBank/DDBJ databases">
        <authorList>
            <person name="Varghese N."/>
            <person name="Submissions S."/>
        </authorList>
    </citation>
    <scope>NUCLEOTIDE SEQUENCE [LARGE SCALE GENOMIC DNA]</scope>
    <source>
        <strain evidence="10">DSM 23317</strain>
    </source>
</reference>
<gene>
    <name evidence="9" type="ORF">SAMN04488540_11777</name>
</gene>
<feature type="transmembrane region" description="Helical" evidence="7">
    <location>
        <begin position="136"/>
        <end position="160"/>
    </location>
</feature>
<dbReference type="EMBL" id="FNEM01000017">
    <property type="protein sequence ID" value="SDK02218.1"/>
    <property type="molecule type" value="Genomic_DNA"/>
</dbReference>
<dbReference type="InterPro" id="IPR004680">
    <property type="entry name" value="Cit_transptr-like_dom"/>
</dbReference>
<dbReference type="Pfam" id="PF02080">
    <property type="entry name" value="TrkA_C"/>
    <property type="match status" value="2"/>
</dbReference>
<evidence type="ECO:0000256" key="3">
    <source>
        <dbReference type="ARBA" id="ARBA00022692"/>
    </source>
</evidence>